<evidence type="ECO:0000256" key="1">
    <source>
        <dbReference type="SAM" id="MobiDB-lite"/>
    </source>
</evidence>
<feature type="region of interest" description="Disordered" evidence="1">
    <location>
        <begin position="1"/>
        <end position="21"/>
    </location>
</feature>
<evidence type="ECO:0000313" key="2">
    <source>
        <dbReference type="EMBL" id="UBJ26121.1"/>
    </source>
</evidence>
<organism evidence="2">
    <name type="scientific">Red panda feces-associated circular DNA virus 1</name>
    <dbReference type="NCBI Taxonomy" id="2863962"/>
    <lineage>
        <taxon>Viruses</taxon>
        <taxon>Monodnaviria</taxon>
        <taxon>Shotokuvirae</taxon>
        <taxon>Cressdnaviricota</taxon>
    </lineage>
</organism>
<dbReference type="EMBL" id="MZ556123">
    <property type="protein sequence ID" value="UBJ26121.1"/>
    <property type="molecule type" value="Genomic_DNA"/>
</dbReference>
<sequence>MALYFKRRSSRSFQRRGKKKSFRKYKRSYAPKFRSSRTKSRMQRIKTTKWPSRNPYGDRLFYKPRFVFGTTLTIPTGAPYIQTLFSFNDMAAIGGLAGSAPGLSDLATAFTRYRVRGCKIKFTYWPDPLQNGVPVVGYFNAAQSVGQILVTPNVSLLPEQRWAKYRVLNQPGTGAKPTSLSVYYSANKVYGPDAVVKNDVSFTGGVGTGLPTTWSSPATAVPCAFGLCTMSGLNPTAAVSVVCKVEITPYLELFSKRLITV</sequence>
<accession>A0A8K1HIK8</accession>
<reference evidence="2" key="1">
    <citation type="submission" date="2021-07" db="EMBL/GenBank/DDBJ databases">
        <title>Communication and adaptive evolution of viruses within giant pandas and their associated organisms in a local ecological environment.</title>
        <authorList>
            <person name="Zhao M."/>
            <person name="Liu S."/>
            <person name="Zhang W."/>
        </authorList>
    </citation>
    <scope>NUCLEOTIDE SEQUENCE</scope>
    <source>
        <strain evidence="2">AliP02cir11-2015</strain>
    </source>
</reference>
<proteinExistence type="predicted"/>
<protein>
    <submittedName>
        <fullName evidence="2">Capsid protein</fullName>
    </submittedName>
</protein>
<name>A0A8K1HIK8_9VIRU</name>